<dbReference type="GO" id="GO:0032222">
    <property type="term" value="P:regulation of synaptic transmission, cholinergic"/>
    <property type="evidence" value="ECO:0007669"/>
    <property type="project" value="InterPro"/>
</dbReference>
<evidence type="ECO:0000256" key="7">
    <source>
        <dbReference type="ARBA" id="ARBA00023180"/>
    </source>
</evidence>
<keyword evidence="8" id="KW-0449">Lipoprotein</keyword>
<name>A0A9N9TXD8_PHYSR</name>
<accession>A0A9N9TXD8</accession>
<dbReference type="Proteomes" id="UP001153712">
    <property type="component" value="Chromosome 6"/>
</dbReference>
<organism evidence="10 11">
    <name type="scientific">Phyllotreta striolata</name>
    <name type="common">Striped flea beetle</name>
    <name type="synonym">Crioceris striolata</name>
    <dbReference type="NCBI Taxonomy" id="444603"/>
    <lineage>
        <taxon>Eukaryota</taxon>
        <taxon>Metazoa</taxon>
        <taxon>Ecdysozoa</taxon>
        <taxon>Arthropoda</taxon>
        <taxon>Hexapoda</taxon>
        <taxon>Insecta</taxon>
        <taxon>Pterygota</taxon>
        <taxon>Neoptera</taxon>
        <taxon>Endopterygota</taxon>
        <taxon>Coleoptera</taxon>
        <taxon>Polyphaga</taxon>
        <taxon>Cucujiformia</taxon>
        <taxon>Chrysomeloidea</taxon>
        <taxon>Chrysomelidae</taxon>
        <taxon>Galerucinae</taxon>
        <taxon>Alticini</taxon>
        <taxon>Phyllotreta</taxon>
    </lineage>
</organism>
<keyword evidence="3" id="KW-0812">Transmembrane</keyword>
<sequence>MWKIFGCVLVLLTLGVNRAHSVKCYSCYTHNNYDDCSRPEVNQISLMKCDTAALEQTRKFAQHMDEGYAKLFEVDISETPPVLACLKLVTKVNGKDHYLRGCQLAEQGNLDICKKVRETNTRLTQTVACIKCSTEGCNSSGDFRANAALAILSLCFLEVIYRIF</sequence>
<dbReference type="PANTHER" id="PTHR33562:SF29">
    <property type="entry name" value="PROTEIN SLEEPLESS"/>
    <property type="match status" value="1"/>
</dbReference>
<keyword evidence="2" id="KW-0336">GPI-anchor</keyword>
<evidence type="ECO:0000313" key="10">
    <source>
        <dbReference type="EMBL" id="CAG9863136.1"/>
    </source>
</evidence>
<dbReference type="GO" id="GO:0098552">
    <property type="term" value="C:side of membrane"/>
    <property type="evidence" value="ECO:0007669"/>
    <property type="project" value="UniProtKB-KW"/>
</dbReference>
<dbReference type="Pfam" id="PF17064">
    <property type="entry name" value="QVR"/>
    <property type="match status" value="1"/>
</dbReference>
<evidence type="ECO:0000256" key="3">
    <source>
        <dbReference type="ARBA" id="ARBA00022692"/>
    </source>
</evidence>
<evidence type="ECO:0000256" key="5">
    <source>
        <dbReference type="ARBA" id="ARBA00022989"/>
    </source>
</evidence>
<keyword evidence="7" id="KW-0325">Glycoprotein</keyword>
<feature type="signal peptide" evidence="9">
    <location>
        <begin position="1"/>
        <end position="21"/>
    </location>
</feature>
<proteinExistence type="predicted"/>
<evidence type="ECO:0000256" key="8">
    <source>
        <dbReference type="ARBA" id="ARBA00023288"/>
    </source>
</evidence>
<evidence type="ECO:0000256" key="4">
    <source>
        <dbReference type="ARBA" id="ARBA00022729"/>
    </source>
</evidence>
<dbReference type="OrthoDB" id="6582325at2759"/>
<feature type="chain" id="PRO_5040242435" description="Protein sleepless" evidence="9">
    <location>
        <begin position="22"/>
        <end position="164"/>
    </location>
</feature>
<evidence type="ECO:0000256" key="6">
    <source>
        <dbReference type="ARBA" id="ARBA00023136"/>
    </source>
</evidence>
<dbReference type="GO" id="GO:0030431">
    <property type="term" value="P:sleep"/>
    <property type="evidence" value="ECO:0007669"/>
    <property type="project" value="InterPro"/>
</dbReference>
<gene>
    <name evidence="10" type="ORF">PHYEVI_LOCUS9437</name>
</gene>
<keyword evidence="6" id="KW-0472">Membrane</keyword>
<evidence type="ECO:0000256" key="2">
    <source>
        <dbReference type="ARBA" id="ARBA00022622"/>
    </source>
</evidence>
<evidence type="ECO:0000313" key="11">
    <source>
        <dbReference type="Proteomes" id="UP001153712"/>
    </source>
</evidence>
<evidence type="ECO:0000256" key="1">
    <source>
        <dbReference type="ARBA" id="ARBA00004589"/>
    </source>
</evidence>
<evidence type="ECO:0008006" key="12">
    <source>
        <dbReference type="Google" id="ProtNLM"/>
    </source>
</evidence>
<protein>
    <recommendedName>
        <fullName evidence="12">Protein sleepless</fullName>
    </recommendedName>
</protein>
<comment type="subcellular location">
    <subcellularLocation>
        <location evidence="1">Membrane</location>
        <topology evidence="1">Lipid-anchor</topology>
        <topology evidence="1">GPI-anchor</topology>
    </subcellularLocation>
</comment>
<dbReference type="AlphaFoldDB" id="A0A9N9TXD8"/>
<dbReference type="EMBL" id="OU900099">
    <property type="protein sequence ID" value="CAG9863136.1"/>
    <property type="molecule type" value="Genomic_DNA"/>
</dbReference>
<evidence type="ECO:0000256" key="9">
    <source>
        <dbReference type="SAM" id="SignalP"/>
    </source>
</evidence>
<keyword evidence="4 9" id="KW-0732">Signal</keyword>
<dbReference type="InterPro" id="IPR050975">
    <property type="entry name" value="Sleep_regulator"/>
</dbReference>
<dbReference type="InterPro" id="IPR031424">
    <property type="entry name" value="QVR-like"/>
</dbReference>
<keyword evidence="5" id="KW-1133">Transmembrane helix</keyword>
<reference evidence="10" key="1">
    <citation type="submission" date="2022-01" db="EMBL/GenBank/DDBJ databases">
        <authorList>
            <person name="King R."/>
        </authorList>
    </citation>
    <scope>NUCLEOTIDE SEQUENCE</scope>
</reference>
<keyword evidence="11" id="KW-1185">Reference proteome</keyword>
<dbReference type="PANTHER" id="PTHR33562">
    <property type="entry name" value="ATILLA, ISOFORM B-RELATED-RELATED"/>
    <property type="match status" value="1"/>
</dbReference>